<proteinExistence type="predicted"/>
<dbReference type="SMART" id="SM00419">
    <property type="entry name" value="HTH_CRP"/>
    <property type="match status" value="1"/>
</dbReference>
<dbReference type="InterPro" id="IPR036390">
    <property type="entry name" value="WH_DNA-bd_sf"/>
</dbReference>
<name>A0ABR6C9M4_9HYPH</name>
<dbReference type="EMBL" id="JACJHZ010000015">
    <property type="protein sequence ID" value="MBA9021358.1"/>
    <property type="molecule type" value="Genomic_DNA"/>
</dbReference>
<feature type="domain" description="HTH crp-type" evidence="1">
    <location>
        <begin position="141"/>
        <end position="209"/>
    </location>
</feature>
<accession>A0ABR6C9M4</accession>
<dbReference type="InterPro" id="IPR014710">
    <property type="entry name" value="RmlC-like_jellyroll"/>
</dbReference>
<dbReference type="RefSeq" id="WP_182574621.1">
    <property type="nucleotide sequence ID" value="NZ_JACJHZ010000015.1"/>
</dbReference>
<dbReference type="Gene3D" id="2.60.120.10">
    <property type="entry name" value="Jelly Rolls"/>
    <property type="match status" value="1"/>
</dbReference>
<dbReference type="SUPFAM" id="SSF46785">
    <property type="entry name" value="Winged helix' DNA-binding domain"/>
    <property type="match status" value="1"/>
</dbReference>
<evidence type="ECO:0000313" key="2">
    <source>
        <dbReference type="EMBL" id="MBA9021358.1"/>
    </source>
</evidence>
<comment type="caution">
    <text evidence="2">The sequence shown here is derived from an EMBL/GenBank/DDBJ whole genome shotgun (WGS) entry which is preliminary data.</text>
</comment>
<dbReference type="Pfam" id="PF13545">
    <property type="entry name" value="HTH_Crp_2"/>
    <property type="match status" value="1"/>
</dbReference>
<evidence type="ECO:0000313" key="3">
    <source>
        <dbReference type="Proteomes" id="UP000587524"/>
    </source>
</evidence>
<keyword evidence="3" id="KW-1185">Reference proteome</keyword>
<dbReference type="InterPro" id="IPR012318">
    <property type="entry name" value="HTH_CRP"/>
</dbReference>
<reference evidence="2 3" key="1">
    <citation type="submission" date="2020-08" db="EMBL/GenBank/DDBJ databases">
        <title>Genomic Encyclopedia of Type Strains, Phase IV (KMG-IV): sequencing the most valuable type-strain genomes for metagenomic binning, comparative biology and taxonomic classification.</title>
        <authorList>
            <person name="Goeker M."/>
        </authorList>
    </citation>
    <scope>NUCLEOTIDE SEQUENCE [LARGE SCALE GENOMIC DNA]</scope>
    <source>
        <strain evidence="2 3">DSM 17455</strain>
    </source>
</reference>
<gene>
    <name evidence="2" type="ORF">HNQ97_003364</name>
</gene>
<dbReference type="PROSITE" id="PS51063">
    <property type="entry name" value="HTH_CRP_2"/>
    <property type="match status" value="1"/>
</dbReference>
<evidence type="ECO:0000259" key="1">
    <source>
        <dbReference type="PROSITE" id="PS51063"/>
    </source>
</evidence>
<protein>
    <recommendedName>
        <fullName evidence="1">HTH crp-type domain-containing protein</fullName>
    </recommendedName>
</protein>
<organism evidence="2 3">
    <name type="scientific">Aminobacter ciceronei</name>
    <dbReference type="NCBI Taxonomy" id="150723"/>
    <lineage>
        <taxon>Bacteria</taxon>
        <taxon>Pseudomonadati</taxon>
        <taxon>Pseudomonadota</taxon>
        <taxon>Alphaproteobacteria</taxon>
        <taxon>Hyphomicrobiales</taxon>
        <taxon>Phyllobacteriaceae</taxon>
        <taxon>Aminobacter</taxon>
    </lineage>
</organism>
<dbReference type="Proteomes" id="UP000587524">
    <property type="component" value="Unassembled WGS sequence"/>
</dbReference>
<sequence>MPERGQKSRLFKGMAEQEMILVVRSARRAELKGQCWLQNYASAGELIAIVTSGCIGLRPVVDDLDSRLEILSRNAPAIVDLTESHEVAVGHWLVDASTVYFYTEGDLEAAFECSARFACNFVDILRAQYSAVMLLLDDTDRDGLRRLGASLLARAERSATKDQKLRVTQSQLASETGLSRQWVNRLLKRLERKGIAELGRGHVQLRAPGRLLE</sequence>